<evidence type="ECO:0000313" key="2">
    <source>
        <dbReference type="EMBL" id="GGI81752.1"/>
    </source>
</evidence>
<dbReference type="EMBL" id="BMOB01000002">
    <property type="protein sequence ID" value="GGI81752.1"/>
    <property type="molecule type" value="Genomic_DNA"/>
</dbReference>
<organism evidence="2 3">
    <name type="scientific">Legionella impletisoli</name>
    <dbReference type="NCBI Taxonomy" id="343510"/>
    <lineage>
        <taxon>Bacteria</taxon>
        <taxon>Pseudomonadati</taxon>
        <taxon>Pseudomonadota</taxon>
        <taxon>Gammaproteobacteria</taxon>
        <taxon>Legionellales</taxon>
        <taxon>Legionellaceae</taxon>
        <taxon>Legionella</taxon>
    </lineage>
</organism>
<protein>
    <submittedName>
        <fullName evidence="2">Uncharacterized protein</fullName>
    </submittedName>
</protein>
<feature type="chain" id="PRO_5036811985" evidence="1">
    <location>
        <begin position="23"/>
        <end position="136"/>
    </location>
</feature>
<proteinExistence type="predicted"/>
<reference evidence="2" key="1">
    <citation type="journal article" date="2014" name="Int. J. Syst. Evol. Microbiol.">
        <title>Complete genome sequence of Corynebacterium casei LMG S-19264T (=DSM 44701T), isolated from a smear-ripened cheese.</title>
        <authorList>
            <consortium name="US DOE Joint Genome Institute (JGI-PGF)"/>
            <person name="Walter F."/>
            <person name="Albersmeier A."/>
            <person name="Kalinowski J."/>
            <person name="Ruckert C."/>
        </authorList>
    </citation>
    <scope>NUCLEOTIDE SEQUENCE</scope>
    <source>
        <strain evidence="2">JCM 13919</strain>
    </source>
</reference>
<dbReference type="OrthoDB" id="9832024at2"/>
<sequence length="136" mass="15362">MKRTIWFSSVMIGMLCSSFVLAKTEITGTYQCEGESNINNKPFKGTLEIHKHEKKGLYETKFTYRDGSKDVGILKPSKKENVYVQYFHSAVPNEASGFTRFTLKSPQELAANYVYISENTGDIATGEAVCTQKKKR</sequence>
<evidence type="ECO:0000256" key="1">
    <source>
        <dbReference type="SAM" id="SignalP"/>
    </source>
</evidence>
<keyword evidence="1" id="KW-0732">Signal</keyword>
<comment type="caution">
    <text evidence="2">The sequence shown here is derived from an EMBL/GenBank/DDBJ whole genome shotgun (WGS) entry which is preliminary data.</text>
</comment>
<feature type="signal peptide" evidence="1">
    <location>
        <begin position="1"/>
        <end position="22"/>
    </location>
</feature>
<reference evidence="2" key="2">
    <citation type="submission" date="2020-09" db="EMBL/GenBank/DDBJ databases">
        <authorList>
            <person name="Sun Q."/>
            <person name="Ohkuma M."/>
        </authorList>
    </citation>
    <scope>NUCLEOTIDE SEQUENCE</scope>
    <source>
        <strain evidence="2">JCM 13919</strain>
    </source>
</reference>
<dbReference type="RefSeq" id="WP_131775706.1">
    <property type="nucleotide sequence ID" value="NZ_BMOB01000002.1"/>
</dbReference>
<accession>A0A917JSJ8</accession>
<keyword evidence="3" id="KW-1185">Reference proteome</keyword>
<dbReference type="AlphaFoldDB" id="A0A917JSJ8"/>
<name>A0A917JSJ8_9GAMM</name>
<dbReference type="Proteomes" id="UP000630149">
    <property type="component" value="Unassembled WGS sequence"/>
</dbReference>
<gene>
    <name evidence="2" type="ORF">GCM10007966_07850</name>
</gene>
<evidence type="ECO:0000313" key="3">
    <source>
        <dbReference type="Proteomes" id="UP000630149"/>
    </source>
</evidence>